<dbReference type="EMBL" id="JABXBU010002072">
    <property type="protein sequence ID" value="KAF8778615.1"/>
    <property type="molecule type" value="Genomic_DNA"/>
</dbReference>
<organism evidence="1 2">
    <name type="scientific">Argiope bruennichi</name>
    <name type="common">Wasp spider</name>
    <name type="synonym">Aranea bruennichi</name>
    <dbReference type="NCBI Taxonomy" id="94029"/>
    <lineage>
        <taxon>Eukaryota</taxon>
        <taxon>Metazoa</taxon>
        <taxon>Ecdysozoa</taxon>
        <taxon>Arthropoda</taxon>
        <taxon>Chelicerata</taxon>
        <taxon>Arachnida</taxon>
        <taxon>Araneae</taxon>
        <taxon>Araneomorphae</taxon>
        <taxon>Entelegynae</taxon>
        <taxon>Araneoidea</taxon>
        <taxon>Araneidae</taxon>
        <taxon>Argiope</taxon>
    </lineage>
</organism>
<dbReference type="Proteomes" id="UP000807504">
    <property type="component" value="Unassembled WGS sequence"/>
</dbReference>
<protein>
    <submittedName>
        <fullName evidence="1">Uncharacterized protein</fullName>
    </submittedName>
</protein>
<evidence type="ECO:0000313" key="2">
    <source>
        <dbReference type="Proteomes" id="UP000807504"/>
    </source>
</evidence>
<proteinExistence type="predicted"/>
<keyword evidence="2" id="KW-1185">Reference proteome</keyword>
<accession>A0A8T0EWF0</accession>
<sequence>MIHLPLPDGRKLVLNDRLKQLYKPLSRTCRPNLRSWRFMMMSFQALRRTMSGIIELQKLIICKKSKKDSISYLTNPCPFQARIRRPQSSTLLFDFYGRIEEKTELSTYPVQQKELCSESLQSVLIGAIIRTSFKNAPDEFFKGNSPQTMMGLLQLINCVSAYNREEEHSLEFISESQAYYYASLNFEGGDYPTEGKTDERPRRPKGSSSWGFCVKFTKGHYI</sequence>
<name>A0A8T0EWF0_ARGBR</name>
<reference evidence="1" key="2">
    <citation type="submission" date="2020-06" db="EMBL/GenBank/DDBJ databases">
        <authorList>
            <person name="Sheffer M."/>
        </authorList>
    </citation>
    <scope>NUCLEOTIDE SEQUENCE</scope>
</reference>
<reference evidence="1" key="1">
    <citation type="journal article" date="2020" name="bioRxiv">
        <title>Chromosome-level reference genome of the European wasp spider Argiope bruennichi: a resource for studies on range expansion and evolutionary adaptation.</title>
        <authorList>
            <person name="Sheffer M.M."/>
            <person name="Hoppe A."/>
            <person name="Krehenwinkel H."/>
            <person name="Uhl G."/>
            <person name="Kuss A.W."/>
            <person name="Jensen L."/>
            <person name="Jensen C."/>
            <person name="Gillespie R.G."/>
            <person name="Hoff K.J."/>
            <person name="Prost S."/>
        </authorList>
    </citation>
    <scope>NUCLEOTIDE SEQUENCE</scope>
</reference>
<gene>
    <name evidence="1" type="ORF">HNY73_015318</name>
</gene>
<comment type="caution">
    <text evidence="1">The sequence shown here is derived from an EMBL/GenBank/DDBJ whole genome shotgun (WGS) entry which is preliminary data.</text>
</comment>
<dbReference type="AlphaFoldDB" id="A0A8T0EWF0"/>
<evidence type="ECO:0000313" key="1">
    <source>
        <dbReference type="EMBL" id="KAF8778615.1"/>
    </source>
</evidence>